<evidence type="ECO:0000313" key="2">
    <source>
        <dbReference type="Proteomes" id="UP000013190"/>
    </source>
</evidence>
<reference evidence="2" key="1">
    <citation type="submission" date="2013-02" db="EMBL/GenBank/DDBJ databases">
        <title>The Genome Sequence of Acinetobacter sp. NIPH 236.</title>
        <authorList>
            <consortium name="The Broad Institute Genome Sequencing Platform"/>
            <consortium name="The Broad Institute Genome Sequencing Center for Infectious Disease"/>
            <person name="Cerqueira G."/>
            <person name="Feldgarden M."/>
            <person name="Courvalin P."/>
            <person name="Perichon B."/>
            <person name="Grillot-Courvalin C."/>
            <person name="Clermont D."/>
            <person name="Rocha E."/>
            <person name="Yoon E.-J."/>
            <person name="Nemec A."/>
            <person name="Walker B."/>
            <person name="Young S.K."/>
            <person name="Zeng Q."/>
            <person name="Gargeya S."/>
            <person name="Fitzgerald M."/>
            <person name="Haas B."/>
            <person name="Abouelleil A."/>
            <person name="Alvarado L."/>
            <person name="Arachchi H.M."/>
            <person name="Berlin A.M."/>
            <person name="Chapman S.B."/>
            <person name="Dewar J."/>
            <person name="Goldberg J."/>
            <person name="Griggs A."/>
            <person name="Gujja S."/>
            <person name="Hansen M."/>
            <person name="Howarth C."/>
            <person name="Imamovic A."/>
            <person name="Larimer J."/>
            <person name="McCowan C."/>
            <person name="Murphy C."/>
            <person name="Neiman D."/>
            <person name="Pearson M."/>
            <person name="Priest M."/>
            <person name="Roberts A."/>
            <person name="Saif S."/>
            <person name="Shea T."/>
            <person name="Sisk P."/>
            <person name="Sykes S."/>
            <person name="Wortman J."/>
            <person name="Nusbaum C."/>
            <person name="Birren B."/>
        </authorList>
    </citation>
    <scope>NUCLEOTIDE SEQUENCE [LARGE SCALE GENOMIC DNA]</scope>
    <source>
        <strain evidence="2">NIPH 236</strain>
    </source>
</reference>
<reference evidence="1 2" key="2">
    <citation type="journal article" date="2016" name="Int. J. Syst. Evol. Microbiol.">
        <title>Taxonomy of haemolytic and/or proteolytic strains of the genus Acinetobacter with the proposal of Acinetobacter courvalinii sp. nov. (genomic species 14 sensu Bouvet &amp; Jeanjean), Acinetobacter dispersus sp. nov. (genomic species 17), Acinetobacter modestus sp. nov., Acinetobacter proteolyticus sp. nov. and Acinetobacter vivianii sp. nov.</title>
        <authorList>
            <person name="Nemec A."/>
            <person name="Radolfova-Krizova L."/>
            <person name="Maixnerova M."/>
            <person name="Vrestiakova E."/>
            <person name="Jezek P."/>
            <person name="Sedo O."/>
        </authorList>
    </citation>
    <scope>NUCLEOTIDE SEQUENCE [LARGE SCALE GENOMIC DNA]</scope>
    <source>
        <strain evidence="1 2">NIPH 236</strain>
    </source>
</reference>
<dbReference type="GeneID" id="92837016"/>
<gene>
    <name evidence="1" type="ORF">F992_00274</name>
</gene>
<sequence>MSDIYINIIILGLDIKATLELKSELRRIIPRQIHLNWIYTLDENIDLIIVGDSIFDTHTIQRFIKQKKIKYLKISEKQNITTIENSDISISIHQSAILKNWIQYYVINNLSHQIPITVR</sequence>
<evidence type="ECO:0000313" key="1">
    <source>
        <dbReference type="EMBL" id="ENU28520.1"/>
    </source>
</evidence>
<dbReference type="EMBL" id="APOJ01000014">
    <property type="protein sequence ID" value="ENU28520.1"/>
    <property type="molecule type" value="Genomic_DNA"/>
</dbReference>
<dbReference type="Proteomes" id="UP000013190">
    <property type="component" value="Unassembled WGS sequence"/>
</dbReference>
<name>A0ABN0JST4_9GAMM</name>
<proteinExistence type="predicted"/>
<protein>
    <submittedName>
        <fullName evidence="1">Uncharacterized protein</fullName>
    </submittedName>
</protein>
<organism evidence="1 2">
    <name type="scientific">Acinetobacter modestus</name>
    <dbReference type="NCBI Taxonomy" id="1776740"/>
    <lineage>
        <taxon>Bacteria</taxon>
        <taxon>Pseudomonadati</taxon>
        <taxon>Pseudomonadota</taxon>
        <taxon>Gammaproteobacteria</taxon>
        <taxon>Moraxellales</taxon>
        <taxon>Moraxellaceae</taxon>
        <taxon>Acinetobacter</taxon>
    </lineage>
</organism>
<accession>A0ABN0JST4</accession>
<dbReference type="RefSeq" id="WP_004659002.1">
    <property type="nucleotide sequence ID" value="NZ_BMDV01000005.1"/>
</dbReference>
<comment type="caution">
    <text evidence="1">The sequence shown here is derived from an EMBL/GenBank/DDBJ whole genome shotgun (WGS) entry which is preliminary data.</text>
</comment>
<keyword evidence="2" id="KW-1185">Reference proteome</keyword>